<feature type="transmembrane region" description="Helical" evidence="1">
    <location>
        <begin position="27"/>
        <end position="56"/>
    </location>
</feature>
<evidence type="ECO:0000313" key="2">
    <source>
        <dbReference type="EMBL" id="ORZ25832.1"/>
    </source>
</evidence>
<keyword evidence="3" id="KW-1185">Reference proteome</keyword>
<evidence type="ECO:0000313" key="3">
    <source>
        <dbReference type="Proteomes" id="UP000193560"/>
    </source>
</evidence>
<sequence length="62" mass="7280">MAVAQNEKFFIVVETIKSGRTSTQQHFFLLLVIYLPQCWSFVFDLVSYSFLFYLLFPGTSFL</sequence>
<keyword evidence="1" id="KW-1133">Transmembrane helix</keyword>
<feature type="non-terminal residue" evidence="2">
    <location>
        <position position="62"/>
    </location>
</feature>
<protein>
    <submittedName>
        <fullName evidence="2">Uncharacterized protein</fullName>
    </submittedName>
</protein>
<comment type="caution">
    <text evidence="2">The sequence shown here is derived from an EMBL/GenBank/DDBJ whole genome shotgun (WGS) entry which is preliminary data.</text>
</comment>
<dbReference type="EMBL" id="MCGE01000001">
    <property type="protein sequence ID" value="ORZ25832.1"/>
    <property type="molecule type" value="Genomic_DNA"/>
</dbReference>
<reference evidence="2 3" key="1">
    <citation type="submission" date="2016-07" db="EMBL/GenBank/DDBJ databases">
        <title>Pervasive Adenine N6-methylation of Active Genes in Fungi.</title>
        <authorList>
            <consortium name="DOE Joint Genome Institute"/>
            <person name="Mondo S.J."/>
            <person name="Dannebaum R.O."/>
            <person name="Kuo R.C."/>
            <person name="Labutti K."/>
            <person name="Haridas S."/>
            <person name="Kuo A."/>
            <person name="Salamov A."/>
            <person name="Ahrendt S.R."/>
            <person name="Lipzen A."/>
            <person name="Sullivan W."/>
            <person name="Andreopoulos W.B."/>
            <person name="Clum A."/>
            <person name="Lindquist E."/>
            <person name="Daum C."/>
            <person name="Ramamoorthy G.K."/>
            <person name="Gryganskyi A."/>
            <person name="Culley D."/>
            <person name="Magnuson J.K."/>
            <person name="James T.Y."/>
            <person name="O'Malley M.A."/>
            <person name="Stajich J.E."/>
            <person name="Spatafora J.W."/>
            <person name="Visel A."/>
            <person name="Grigoriev I.V."/>
        </authorList>
    </citation>
    <scope>NUCLEOTIDE SEQUENCE [LARGE SCALE GENOMIC DNA]</scope>
    <source>
        <strain evidence="2 3">NRRL 1336</strain>
    </source>
</reference>
<gene>
    <name evidence="2" type="ORF">BCR42DRAFT_401022</name>
</gene>
<keyword evidence="1" id="KW-0472">Membrane</keyword>
<organism evidence="2 3">
    <name type="scientific">Absidia repens</name>
    <dbReference type="NCBI Taxonomy" id="90262"/>
    <lineage>
        <taxon>Eukaryota</taxon>
        <taxon>Fungi</taxon>
        <taxon>Fungi incertae sedis</taxon>
        <taxon>Mucoromycota</taxon>
        <taxon>Mucoromycotina</taxon>
        <taxon>Mucoromycetes</taxon>
        <taxon>Mucorales</taxon>
        <taxon>Cunninghamellaceae</taxon>
        <taxon>Absidia</taxon>
    </lineage>
</organism>
<name>A0A1X2J1Y7_9FUNG</name>
<dbReference type="Proteomes" id="UP000193560">
    <property type="component" value="Unassembled WGS sequence"/>
</dbReference>
<dbReference type="AlphaFoldDB" id="A0A1X2J1Y7"/>
<accession>A0A1X2J1Y7</accession>
<proteinExistence type="predicted"/>
<keyword evidence="1" id="KW-0812">Transmembrane</keyword>
<evidence type="ECO:0000256" key="1">
    <source>
        <dbReference type="SAM" id="Phobius"/>
    </source>
</evidence>